<dbReference type="CDD" id="cd00796">
    <property type="entry name" value="INT_Rci_Hp1_C"/>
    <property type="match status" value="1"/>
</dbReference>
<feature type="domain" description="Tyr recombinase" evidence="5">
    <location>
        <begin position="206"/>
        <end position="386"/>
    </location>
</feature>
<dbReference type="InterPro" id="IPR010998">
    <property type="entry name" value="Integrase_recombinase_N"/>
</dbReference>
<evidence type="ECO:0000259" key="5">
    <source>
        <dbReference type="PROSITE" id="PS51898"/>
    </source>
</evidence>
<dbReference type="Gene3D" id="3.30.160.390">
    <property type="entry name" value="Integrase, DNA-binding domain"/>
    <property type="match status" value="1"/>
</dbReference>
<evidence type="ECO:0000313" key="7">
    <source>
        <dbReference type="Proteomes" id="UP000321110"/>
    </source>
</evidence>
<keyword evidence="4" id="KW-0233">DNA recombination</keyword>
<dbReference type="PROSITE" id="PS51898">
    <property type="entry name" value="TYR_RECOMBINASE"/>
    <property type="match status" value="1"/>
</dbReference>
<name>A0A5C7W7J6_AQUAC</name>
<dbReference type="PANTHER" id="PTHR30629:SF2">
    <property type="entry name" value="PROPHAGE INTEGRASE INTS-RELATED"/>
    <property type="match status" value="1"/>
</dbReference>
<evidence type="ECO:0000256" key="1">
    <source>
        <dbReference type="ARBA" id="ARBA00008857"/>
    </source>
</evidence>
<gene>
    <name evidence="6" type="ORF">E6Q69_08895</name>
</gene>
<protein>
    <submittedName>
        <fullName evidence="6">DUF4102 domain-containing protein</fullName>
    </submittedName>
</protein>
<dbReference type="Proteomes" id="UP000321110">
    <property type="component" value="Unassembled WGS sequence"/>
</dbReference>
<dbReference type="InterPro" id="IPR038488">
    <property type="entry name" value="Integrase_DNA-bd_sf"/>
</dbReference>
<dbReference type="EMBL" id="SSFO01000149">
    <property type="protein sequence ID" value="TXI32458.1"/>
    <property type="molecule type" value="Genomic_DNA"/>
</dbReference>
<accession>A0A5C7W7J6</accession>
<dbReference type="GO" id="GO:0003677">
    <property type="term" value="F:DNA binding"/>
    <property type="evidence" value="ECO:0007669"/>
    <property type="project" value="UniProtKB-KW"/>
</dbReference>
<dbReference type="InterPro" id="IPR002104">
    <property type="entry name" value="Integrase_catalytic"/>
</dbReference>
<sequence length="403" mass="44585">MARVTLSKGMVDALPVPDSGQAFHWDAKQSGFGVRVSAGGAKSYVLQARIHGRERRITIGKHGSITLKEARDLATVYAGKIAAGIDPVQERESQRRKAITVADLFKLWHDERMVGPDPKKPLKKSWKKDQRLYDCHLKPYGKKRADEITLELAKRICRNVTVESGPVEANHVQRLARAIWNHAAKQEPPLVESNPWANFRPNPESPRESWVTHQQLPALLQAFDGLANQDHADLFRVCLFTGARSGNVMAMRWADIDLSRGTWSIPGSRHKNARPVMLGLSAQVVEVLERRKPQNAGEWVFPADTVSGHVTNARRSWDELRAAFAKALDLPSTDLRIHDLRHTLASWLVSAGTSLAMVGKALGHASLQSTARYAHLAPASVHEAVAGVTAAMTARPNTIKEQE</sequence>
<proteinExistence type="inferred from homology"/>
<dbReference type="InterPro" id="IPR025166">
    <property type="entry name" value="Integrase_DNA_bind_dom"/>
</dbReference>
<dbReference type="InterPro" id="IPR013762">
    <property type="entry name" value="Integrase-like_cat_sf"/>
</dbReference>
<dbReference type="Gene3D" id="1.10.443.10">
    <property type="entry name" value="Intergrase catalytic core"/>
    <property type="match status" value="1"/>
</dbReference>
<dbReference type="AlphaFoldDB" id="A0A5C7W7J6"/>
<dbReference type="Gene3D" id="1.10.150.130">
    <property type="match status" value="1"/>
</dbReference>
<dbReference type="Pfam" id="PF00589">
    <property type="entry name" value="Phage_integrase"/>
    <property type="match status" value="1"/>
</dbReference>
<dbReference type="InterPro" id="IPR050808">
    <property type="entry name" value="Phage_Integrase"/>
</dbReference>
<comment type="similarity">
    <text evidence="1">Belongs to the 'phage' integrase family.</text>
</comment>
<comment type="caution">
    <text evidence="6">The sequence shown here is derived from an EMBL/GenBank/DDBJ whole genome shotgun (WGS) entry which is preliminary data.</text>
</comment>
<dbReference type="GO" id="GO:0015074">
    <property type="term" value="P:DNA integration"/>
    <property type="evidence" value="ECO:0007669"/>
    <property type="project" value="UniProtKB-KW"/>
</dbReference>
<reference evidence="6 7" key="1">
    <citation type="submission" date="2018-09" db="EMBL/GenBank/DDBJ databases">
        <title>Metagenome Assembled Genomes from an Advanced Water Purification Facility.</title>
        <authorList>
            <person name="Stamps B.W."/>
            <person name="Spear J.R."/>
        </authorList>
    </citation>
    <scope>NUCLEOTIDE SEQUENCE [LARGE SCALE GENOMIC DNA]</scope>
    <source>
        <strain evidence="6">Bin_52_1</strain>
    </source>
</reference>
<evidence type="ECO:0000256" key="3">
    <source>
        <dbReference type="ARBA" id="ARBA00023125"/>
    </source>
</evidence>
<keyword evidence="3" id="KW-0238">DNA-binding</keyword>
<dbReference type="PANTHER" id="PTHR30629">
    <property type="entry name" value="PROPHAGE INTEGRASE"/>
    <property type="match status" value="1"/>
</dbReference>
<dbReference type="Pfam" id="PF13356">
    <property type="entry name" value="Arm-DNA-bind_3"/>
    <property type="match status" value="1"/>
</dbReference>
<dbReference type="InterPro" id="IPR011010">
    <property type="entry name" value="DNA_brk_join_enz"/>
</dbReference>
<dbReference type="GO" id="GO:0006310">
    <property type="term" value="P:DNA recombination"/>
    <property type="evidence" value="ECO:0007669"/>
    <property type="project" value="UniProtKB-KW"/>
</dbReference>
<dbReference type="SUPFAM" id="SSF56349">
    <property type="entry name" value="DNA breaking-rejoining enzymes"/>
    <property type="match status" value="1"/>
</dbReference>
<evidence type="ECO:0000313" key="6">
    <source>
        <dbReference type="EMBL" id="TXI32458.1"/>
    </source>
</evidence>
<evidence type="ECO:0000256" key="2">
    <source>
        <dbReference type="ARBA" id="ARBA00022908"/>
    </source>
</evidence>
<keyword evidence="2" id="KW-0229">DNA integration</keyword>
<evidence type="ECO:0000256" key="4">
    <source>
        <dbReference type="ARBA" id="ARBA00023172"/>
    </source>
</evidence>
<organism evidence="6 7">
    <name type="scientific">Aquipseudomonas alcaligenes</name>
    <name type="common">Pseudomonas alcaligenes</name>
    <dbReference type="NCBI Taxonomy" id="43263"/>
    <lineage>
        <taxon>Bacteria</taxon>
        <taxon>Pseudomonadati</taxon>
        <taxon>Pseudomonadota</taxon>
        <taxon>Gammaproteobacteria</taxon>
        <taxon>Pseudomonadales</taxon>
        <taxon>Pseudomonadaceae</taxon>
        <taxon>Aquipseudomonas</taxon>
    </lineage>
</organism>